<dbReference type="PANTHER" id="PTHR47133:SF1">
    <property type="entry name" value="TALIN ROD DOMAIN-CONTAINING PROTEIN 1"/>
    <property type="match status" value="1"/>
</dbReference>
<dbReference type="HOGENOM" id="CLU_772207_0_0_1"/>
<proteinExistence type="predicted"/>
<accession>K1Q708</accession>
<gene>
    <name evidence="2" type="ORF">CGI_10006905</name>
</gene>
<dbReference type="InParanoid" id="K1Q708"/>
<dbReference type="GO" id="GO:0003779">
    <property type="term" value="F:actin binding"/>
    <property type="evidence" value="ECO:0007669"/>
    <property type="project" value="InterPro"/>
</dbReference>
<dbReference type="InterPro" id="IPR042799">
    <property type="entry name" value="TLNRD1"/>
</dbReference>
<evidence type="ECO:0000256" key="1">
    <source>
        <dbReference type="SAM" id="MobiDB-lite"/>
    </source>
</evidence>
<dbReference type="PANTHER" id="PTHR47133">
    <property type="entry name" value="TALIN ROD DOMAIN-CONTAINING PROTEIN 1"/>
    <property type="match status" value="1"/>
</dbReference>
<feature type="compositionally biased region" description="Polar residues" evidence="1">
    <location>
        <begin position="345"/>
        <end position="359"/>
    </location>
</feature>
<feature type="compositionally biased region" description="Basic and acidic residues" evidence="1">
    <location>
        <begin position="279"/>
        <end position="298"/>
    </location>
</feature>
<feature type="compositionally biased region" description="Polar residues" evidence="1">
    <location>
        <begin position="243"/>
        <end position="271"/>
    </location>
</feature>
<name>K1Q708_MAGGI</name>
<feature type="region of interest" description="Disordered" evidence="1">
    <location>
        <begin position="238"/>
        <end position="359"/>
    </location>
</feature>
<dbReference type="AlphaFoldDB" id="K1Q708"/>
<sequence length="359" mass="39679">MSYNNIRTLTGTCERCHSTLQSVAELLILSCDARPIRTDTISSKSTFVQVSERIIASAKTIKTLMKSVINYVHMITTKSVEICEGLTELTSTVSADEKVRDEGTRDQFKLCVKSVTCAAGCLIASIKTYKSHPSTRYHARFINFCDPVSTTAQALVTFATEEDFVGKEAVLSPEARDVQKSILAACMSIVSACIQLCRTVRELSYDLMTSHHKDKLRMCMDNVDRSSVQIHEILQRYHESEQSSHLNSTNSSDKGSNCDNNSTSAKGNNSPPRHLANLFREEFPEHGKSPESPPHEKFTQLLREQSPLASSNSRDLRQSEQNSGNVDGYSERGTRDSPEEMTIPGSPSSETSGHSAASR</sequence>
<dbReference type="Gene3D" id="1.20.120.230">
    <property type="entry name" value="Alpha-catenin/vinculin-like"/>
    <property type="match status" value="1"/>
</dbReference>
<organism evidence="2">
    <name type="scientific">Magallana gigas</name>
    <name type="common">Pacific oyster</name>
    <name type="synonym">Crassostrea gigas</name>
    <dbReference type="NCBI Taxonomy" id="29159"/>
    <lineage>
        <taxon>Eukaryota</taxon>
        <taxon>Metazoa</taxon>
        <taxon>Spiralia</taxon>
        <taxon>Lophotrochozoa</taxon>
        <taxon>Mollusca</taxon>
        <taxon>Bivalvia</taxon>
        <taxon>Autobranchia</taxon>
        <taxon>Pteriomorphia</taxon>
        <taxon>Ostreida</taxon>
        <taxon>Ostreoidea</taxon>
        <taxon>Ostreidae</taxon>
        <taxon>Magallana</taxon>
    </lineage>
</organism>
<reference evidence="2" key="1">
    <citation type="journal article" date="2012" name="Nature">
        <title>The oyster genome reveals stress adaptation and complexity of shell formation.</title>
        <authorList>
            <person name="Zhang G."/>
            <person name="Fang X."/>
            <person name="Guo X."/>
            <person name="Li L."/>
            <person name="Luo R."/>
            <person name="Xu F."/>
            <person name="Yang P."/>
            <person name="Zhang L."/>
            <person name="Wang X."/>
            <person name="Qi H."/>
            <person name="Xiong Z."/>
            <person name="Que H."/>
            <person name="Xie Y."/>
            <person name="Holland P.W."/>
            <person name="Paps J."/>
            <person name="Zhu Y."/>
            <person name="Wu F."/>
            <person name="Chen Y."/>
            <person name="Wang J."/>
            <person name="Peng C."/>
            <person name="Meng J."/>
            <person name="Yang L."/>
            <person name="Liu J."/>
            <person name="Wen B."/>
            <person name="Zhang N."/>
            <person name="Huang Z."/>
            <person name="Zhu Q."/>
            <person name="Feng Y."/>
            <person name="Mount A."/>
            <person name="Hedgecock D."/>
            <person name="Xu Z."/>
            <person name="Liu Y."/>
            <person name="Domazet-Loso T."/>
            <person name="Du Y."/>
            <person name="Sun X."/>
            <person name="Zhang S."/>
            <person name="Liu B."/>
            <person name="Cheng P."/>
            <person name="Jiang X."/>
            <person name="Li J."/>
            <person name="Fan D."/>
            <person name="Wang W."/>
            <person name="Fu W."/>
            <person name="Wang T."/>
            <person name="Wang B."/>
            <person name="Zhang J."/>
            <person name="Peng Z."/>
            <person name="Li Y."/>
            <person name="Li N."/>
            <person name="Wang J."/>
            <person name="Chen M."/>
            <person name="He Y."/>
            <person name="Tan F."/>
            <person name="Song X."/>
            <person name="Zheng Q."/>
            <person name="Huang R."/>
            <person name="Yang H."/>
            <person name="Du X."/>
            <person name="Chen L."/>
            <person name="Yang M."/>
            <person name="Gaffney P.M."/>
            <person name="Wang S."/>
            <person name="Luo L."/>
            <person name="She Z."/>
            <person name="Ming Y."/>
            <person name="Huang W."/>
            <person name="Zhang S."/>
            <person name="Huang B."/>
            <person name="Zhang Y."/>
            <person name="Qu T."/>
            <person name="Ni P."/>
            <person name="Miao G."/>
            <person name="Wang J."/>
            <person name="Wang Q."/>
            <person name="Steinberg C.E."/>
            <person name="Wang H."/>
            <person name="Li N."/>
            <person name="Qian L."/>
            <person name="Zhang G."/>
            <person name="Li Y."/>
            <person name="Yang H."/>
            <person name="Liu X."/>
            <person name="Wang J."/>
            <person name="Yin Y."/>
            <person name="Wang J."/>
        </authorList>
    </citation>
    <scope>NUCLEOTIDE SEQUENCE [LARGE SCALE GENOMIC DNA]</scope>
    <source>
        <strain evidence="2">05x7-T-G4-1.051#20</strain>
    </source>
</reference>
<feature type="compositionally biased region" description="Basic and acidic residues" evidence="1">
    <location>
        <begin position="329"/>
        <end position="338"/>
    </location>
</feature>
<dbReference type="EMBL" id="JH816343">
    <property type="protein sequence ID" value="EKC29703.1"/>
    <property type="molecule type" value="Genomic_DNA"/>
</dbReference>
<feature type="compositionally biased region" description="Polar residues" evidence="1">
    <location>
        <begin position="307"/>
        <end position="325"/>
    </location>
</feature>
<protein>
    <submittedName>
        <fullName evidence="2">Mesoderm development candidate 1</fullName>
    </submittedName>
</protein>
<evidence type="ECO:0000313" key="2">
    <source>
        <dbReference type="EMBL" id="EKC29703.1"/>
    </source>
</evidence>